<dbReference type="SMART" id="SM00448">
    <property type="entry name" value="REC"/>
    <property type="match status" value="1"/>
</dbReference>
<dbReference type="SUPFAM" id="SSF52172">
    <property type="entry name" value="CheY-like"/>
    <property type="match status" value="1"/>
</dbReference>
<evidence type="ECO:0000256" key="1">
    <source>
        <dbReference type="PROSITE-ProRule" id="PRU00169"/>
    </source>
</evidence>
<dbReference type="Gene3D" id="3.40.50.2300">
    <property type="match status" value="1"/>
</dbReference>
<dbReference type="InterPro" id="IPR051271">
    <property type="entry name" value="2C-system_Tx_regulators"/>
</dbReference>
<proteinExistence type="predicted"/>
<dbReference type="PANTHER" id="PTHR45526">
    <property type="entry name" value="TRANSCRIPTIONAL REGULATORY PROTEIN DPIA"/>
    <property type="match status" value="1"/>
</dbReference>
<evidence type="ECO:0000259" key="3">
    <source>
        <dbReference type="PROSITE" id="PS50110"/>
    </source>
</evidence>
<keyword evidence="5" id="KW-1185">Reference proteome</keyword>
<feature type="modified residue" description="4-aspartylphosphate" evidence="1">
    <location>
        <position position="53"/>
    </location>
</feature>
<name>A0A1X7KI18_9BACT</name>
<dbReference type="InterPro" id="IPR036388">
    <property type="entry name" value="WH-like_DNA-bd_sf"/>
</dbReference>
<gene>
    <name evidence="4" type="ORF">SAMN06275492_12733</name>
</gene>
<evidence type="ECO:0000313" key="5">
    <source>
        <dbReference type="Proteomes" id="UP000193355"/>
    </source>
</evidence>
<evidence type="ECO:0000256" key="2">
    <source>
        <dbReference type="SAM" id="MobiDB-lite"/>
    </source>
</evidence>
<reference evidence="5" key="1">
    <citation type="submission" date="2017-04" db="EMBL/GenBank/DDBJ databases">
        <authorList>
            <person name="Varghese N."/>
            <person name="Submissions S."/>
        </authorList>
    </citation>
    <scope>NUCLEOTIDE SEQUENCE [LARGE SCALE GENOMIC DNA]</scope>
    <source>
        <strain evidence="5">USBA 82</strain>
    </source>
</reference>
<dbReference type="Pfam" id="PF09339">
    <property type="entry name" value="HTH_IclR"/>
    <property type="match status" value="1"/>
</dbReference>
<dbReference type="GO" id="GO:0006355">
    <property type="term" value="P:regulation of DNA-templated transcription"/>
    <property type="evidence" value="ECO:0007669"/>
    <property type="project" value="InterPro"/>
</dbReference>
<dbReference type="GO" id="GO:0003677">
    <property type="term" value="F:DNA binding"/>
    <property type="evidence" value="ECO:0007669"/>
    <property type="project" value="InterPro"/>
</dbReference>
<keyword evidence="1" id="KW-0597">Phosphoprotein</keyword>
<dbReference type="SUPFAM" id="SSF46785">
    <property type="entry name" value="Winged helix' DNA-binding domain"/>
    <property type="match status" value="1"/>
</dbReference>
<dbReference type="InterPro" id="IPR001789">
    <property type="entry name" value="Sig_transdc_resp-reg_receiver"/>
</dbReference>
<dbReference type="GO" id="GO:0000156">
    <property type="term" value="F:phosphorelay response regulator activity"/>
    <property type="evidence" value="ECO:0007669"/>
    <property type="project" value="TreeGrafter"/>
</dbReference>
<dbReference type="Proteomes" id="UP000193355">
    <property type="component" value="Unassembled WGS sequence"/>
</dbReference>
<feature type="region of interest" description="Disordered" evidence="2">
    <location>
        <begin position="182"/>
        <end position="206"/>
    </location>
</feature>
<dbReference type="AlphaFoldDB" id="A0A1X7KI18"/>
<dbReference type="STRING" id="561720.SAMN06275492_12733"/>
<evidence type="ECO:0000313" key="4">
    <source>
        <dbReference type="EMBL" id="SMG40261.1"/>
    </source>
</evidence>
<dbReference type="RefSeq" id="WP_085545161.1">
    <property type="nucleotide sequence ID" value="NZ_FXBB01000027.1"/>
</dbReference>
<sequence length="206" mass="22866">MIFSLGAVDDDEEILYTLDAMASSQGWSIRTTSDPHTALGWVEEGMVDILLVDYHMPVMSGLELIRRVRQVSTSTVIIALTVEQEQEIARGLFIAGADDFVSKPVRLADFSARIALHGELSRYRKSAGWESSKKGMAEPTARMVMDVLASSSEPLSASEVGQRAGIAYPTAHRYLEYLARKGQVQRERRHEDGKSGRPKTYYSPVD</sequence>
<protein>
    <submittedName>
        <fullName evidence="4">Response regulator of citrate/malate metabolism</fullName>
    </submittedName>
</protein>
<feature type="compositionally biased region" description="Basic and acidic residues" evidence="2">
    <location>
        <begin position="182"/>
        <end position="195"/>
    </location>
</feature>
<dbReference type="EMBL" id="FXBB01000027">
    <property type="protein sequence ID" value="SMG40261.1"/>
    <property type="molecule type" value="Genomic_DNA"/>
</dbReference>
<dbReference type="InterPro" id="IPR036390">
    <property type="entry name" value="WH_DNA-bd_sf"/>
</dbReference>
<dbReference type="Gene3D" id="1.10.10.10">
    <property type="entry name" value="Winged helix-like DNA-binding domain superfamily/Winged helix DNA-binding domain"/>
    <property type="match status" value="1"/>
</dbReference>
<dbReference type="InterPro" id="IPR005471">
    <property type="entry name" value="Tscrpt_reg_IclR_N"/>
</dbReference>
<feature type="domain" description="Response regulatory" evidence="3">
    <location>
        <begin position="4"/>
        <end position="118"/>
    </location>
</feature>
<dbReference type="PANTHER" id="PTHR45526:SF1">
    <property type="entry name" value="TRANSCRIPTIONAL REGULATORY PROTEIN DCUR-RELATED"/>
    <property type="match status" value="1"/>
</dbReference>
<organism evidence="4 5">
    <name type="scientific">Dethiosulfovibrio salsuginis</name>
    <dbReference type="NCBI Taxonomy" id="561720"/>
    <lineage>
        <taxon>Bacteria</taxon>
        <taxon>Thermotogati</taxon>
        <taxon>Synergistota</taxon>
        <taxon>Synergistia</taxon>
        <taxon>Synergistales</taxon>
        <taxon>Dethiosulfovibrionaceae</taxon>
        <taxon>Dethiosulfovibrio</taxon>
    </lineage>
</organism>
<accession>A0A1X7KI18</accession>
<dbReference type="OrthoDB" id="9779969at2"/>
<dbReference type="PROSITE" id="PS50110">
    <property type="entry name" value="RESPONSE_REGULATORY"/>
    <property type="match status" value="1"/>
</dbReference>
<dbReference type="InterPro" id="IPR011006">
    <property type="entry name" value="CheY-like_superfamily"/>
</dbReference>
<dbReference type="Pfam" id="PF00072">
    <property type="entry name" value="Response_reg"/>
    <property type="match status" value="1"/>
</dbReference>